<gene>
    <name evidence="1" type="ORF">H1R20_g15826</name>
</gene>
<evidence type="ECO:0000313" key="2">
    <source>
        <dbReference type="Proteomes" id="UP001140091"/>
    </source>
</evidence>
<protein>
    <submittedName>
        <fullName evidence="1">Uncharacterized protein</fullName>
    </submittedName>
</protein>
<keyword evidence="2" id="KW-1185">Reference proteome</keyword>
<sequence length="107" mass="11902">MASSFNNAHNFRIDNLNNVVNMNPSADPLSKLEARVATGAIHDSAERCDAPKCYPETRVAVQANLYRWIVDGDGEVEQPKKIKWVTGACRHREDGRYGITGRSLCRG</sequence>
<proteinExistence type="predicted"/>
<dbReference type="EMBL" id="JANBPK010001637">
    <property type="protein sequence ID" value="KAJ2921266.1"/>
    <property type="molecule type" value="Genomic_DNA"/>
</dbReference>
<dbReference type="Proteomes" id="UP001140091">
    <property type="component" value="Unassembled WGS sequence"/>
</dbReference>
<dbReference type="OrthoDB" id="2928561at2759"/>
<feature type="non-terminal residue" evidence="1">
    <location>
        <position position="1"/>
    </location>
</feature>
<accession>A0A9W8IQ56</accession>
<name>A0A9W8IQ56_9AGAR</name>
<comment type="caution">
    <text evidence="1">The sequence shown here is derived from an EMBL/GenBank/DDBJ whole genome shotgun (WGS) entry which is preliminary data.</text>
</comment>
<evidence type="ECO:0000313" key="1">
    <source>
        <dbReference type="EMBL" id="KAJ2921266.1"/>
    </source>
</evidence>
<organism evidence="1 2">
    <name type="scientific">Candolleomyces eurysporus</name>
    <dbReference type="NCBI Taxonomy" id="2828524"/>
    <lineage>
        <taxon>Eukaryota</taxon>
        <taxon>Fungi</taxon>
        <taxon>Dikarya</taxon>
        <taxon>Basidiomycota</taxon>
        <taxon>Agaricomycotina</taxon>
        <taxon>Agaricomycetes</taxon>
        <taxon>Agaricomycetidae</taxon>
        <taxon>Agaricales</taxon>
        <taxon>Agaricineae</taxon>
        <taxon>Psathyrellaceae</taxon>
        <taxon>Candolleomyces</taxon>
    </lineage>
</organism>
<reference evidence="1" key="1">
    <citation type="submission" date="2022-06" db="EMBL/GenBank/DDBJ databases">
        <title>Genome Sequence of Candolleomyces eurysporus.</title>
        <authorList>
            <person name="Buettner E."/>
        </authorList>
    </citation>
    <scope>NUCLEOTIDE SEQUENCE</scope>
    <source>
        <strain evidence="1">VTCC 930004</strain>
    </source>
</reference>
<dbReference type="AlphaFoldDB" id="A0A9W8IQ56"/>